<dbReference type="Gene3D" id="3.40.190.10">
    <property type="entry name" value="Periplasmic binding protein-like II"/>
    <property type="match status" value="1"/>
</dbReference>
<dbReference type="PANTHER" id="PTHR43649:SF12">
    <property type="entry name" value="DIACETYLCHITOBIOSE BINDING PROTEIN DASA"/>
    <property type="match status" value="1"/>
</dbReference>
<dbReference type="PROSITE" id="PS51257">
    <property type="entry name" value="PROKAR_LIPOPROTEIN"/>
    <property type="match status" value="1"/>
</dbReference>
<dbReference type="OrthoDB" id="9795467at2"/>
<dbReference type="AlphaFoldDB" id="A0A6A8DCC1"/>
<evidence type="ECO:0000313" key="3">
    <source>
        <dbReference type="Proteomes" id="UP000799092"/>
    </source>
</evidence>
<dbReference type="InterPro" id="IPR050490">
    <property type="entry name" value="Bact_solute-bd_prot1"/>
</dbReference>
<feature type="signal peptide" evidence="1">
    <location>
        <begin position="1"/>
        <end position="22"/>
    </location>
</feature>
<proteinExistence type="predicted"/>
<protein>
    <submittedName>
        <fullName evidence="2">Extracellular solute-binding protein</fullName>
    </submittedName>
</protein>
<gene>
    <name evidence="2" type="ORF">GH741_11415</name>
</gene>
<dbReference type="PANTHER" id="PTHR43649">
    <property type="entry name" value="ARABINOSE-BINDING PROTEIN-RELATED"/>
    <property type="match status" value="1"/>
</dbReference>
<organism evidence="2 3">
    <name type="scientific">Aquibacillus halophilus</name>
    <dbReference type="NCBI Taxonomy" id="930132"/>
    <lineage>
        <taxon>Bacteria</taxon>
        <taxon>Bacillati</taxon>
        <taxon>Bacillota</taxon>
        <taxon>Bacilli</taxon>
        <taxon>Bacillales</taxon>
        <taxon>Bacillaceae</taxon>
        <taxon>Aquibacillus</taxon>
    </lineage>
</organism>
<sequence length="495" mass="55218">MKKKFKGIGIFLMALLILQVFAACSNSTSSEDDEKTSDSKDTEERITLRVMDWADSEKVYREQFIEDFEKRHPNIKIEYTLLTSDQFQSTITTAIKSGDAPDLFPIPPGMKLGTAVAGDWYQPLDEYLDDEFKNRFMDGVFVEGLTMQDGKTYTIPAKLDLPNTLVFYNKQLFRDAGLDPENPPKTHTEFAEAAKKITEASDGNAYGIIEGSKTIVRWKNPIVDWSALGGSGLNPHSPLSLVSNEADYTSEPVLEVMNLFQGMMEDGSYHPKTLNISAPEARALFGQGQAGFIIQGEWCIGVWQNENPELDFGVMAPPVPDSGQEGFLPRPNFQPWLGMAKTSEHPEAAALYLKEYYSKDYQSVLVKAGDRFTMLKDVNETAAEIPQFKQYYDIAMENSRLAPSVEIRNPEASVVFGNYKDPQPGLGDILQGVMAGALEDPTDQLEMLSENVNTSLEQALEAAKAEGAEVSIDDFKFSNWKPNQDYTAEDYEAVR</sequence>
<dbReference type="EMBL" id="WJNG01000008">
    <property type="protein sequence ID" value="MRH43288.1"/>
    <property type="molecule type" value="Genomic_DNA"/>
</dbReference>
<evidence type="ECO:0000313" key="2">
    <source>
        <dbReference type="EMBL" id="MRH43288.1"/>
    </source>
</evidence>
<keyword evidence="3" id="KW-1185">Reference proteome</keyword>
<evidence type="ECO:0000256" key="1">
    <source>
        <dbReference type="SAM" id="SignalP"/>
    </source>
</evidence>
<dbReference type="InterPro" id="IPR006059">
    <property type="entry name" value="SBP"/>
</dbReference>
<accession>A0A6A8DCC1</accession>
<name>A0A6A8DCC1_9BACI</name>
<dbReference type="RefSeq" id="WP_153736920.1">
    <property type="nucleotide sequence ID" value="NZ_WJNG01000008.1"/>
</dbReference>
<dbReference type="SUPFAM" id="SSF53850">
    <property type="entry name" value="Periplasmic binding protein-like II"/>
    <property type="match status" value="1"/>
</dbReference>
<comment type="caution">
    <text evidence="2">The sequence shown here is derived from an EMBL/GenBank/DDBJ whole genome shotgun (WGS) entry which is preliminary data.</text>
</comment>
<dbReference type="CDD" id="cd13585">
    <property type="entry name" value="PBP2_TMBP_like"/>
    <property type="match status" value="1"/>
</dbReference>
<reference evidence="2" key="1">
    <citation type="submission" date="2019-11" db="EMBL/GenBank/DDBJ databases">
        <authorList>
            <person name="Li J."/>
        </authorList>
    </citation>
    <scope>NUCLEOTIDE SEQUENCE</scope>
    <source>
        <strain evidence="2">B6B</strain>
    </source>
</reference>
<dbReference type="Pfam" id="PF01547">
    <property type="entry name" value="SBP_bac_1"/>
    <property type="match status" value="1"/>
</dbReference>
<keyword evidence="1" id="KW-0732">Signal</keyword>
<dbReference type="Proteomes" id="UP000799092">
    <property type="component" value="Unassembled WGS sequence"/>
</dbReference>
<feature type="chain" id="PRO_5039058544" evidence="1">
    <location>
        <begin position="23"/>
        <end position="495"/>
    </location>
</feature>